<protein>
    <submittedName>
        <fullName evidence="1">Uncharacterized protein</fullName>
    </submittedName>
</protein>
<dbReference type="EMBL" id="MN740193">
    <property type="protein sequence ID" value="QHT92635.1"/>
    <property type="molecule type" value="Genomic_DNA"/>
</dbReference>
<sequence>MNNSERIHLQKMIHANNVEDCTNEIREKKHSQKIYVDVTRLLELKTKYEKTIGESNPQKFDDMCVAQCSFLFNNYTDIFNKVKKNEMNLQILLKLIEVLKNIEEGLIDQHTGAFEVGKILKAMYIDSALLKAEKIDKKTGEKMATVDLVEAKKISWKEFKDMQEQMKTVE</sequence>
<accession>A0A6C0IJG9</accession>
<dbReference type="AlphaFoldDB" id="A0A6C0IJG9"/>
<proteinExistence type="predicted"/>
<name>A0A6C0IJG9_9ZZZZ</name>
<evidence type="ECO:0000313" key="1">
    <source>
        <dbReference type="EMBL" id="QHT92635.1"/>
    </source>
</evidence>
<reference evidence="1" key="1">
    <citation type="journal article" date="2020" name="Nature">
        <title>Giant virus diversity and host interactions through global metagenomics.</title>
        <authorList>
            <person name="Schulz F."/>
            <person name="Roux S."/>
            <person name="Paez-Espino D."/>
            <person name="Jungbluth S."/>
            <person name="Walsh D.A."/>
            <person name="Denef V.J."/>
            <person name="McMahon K.D."/>
            <person name="Konstantinidis K.T."/>
            <person name="Eloe-Fadrosh E.A."/>
            <person name="Kyrpides N.C."/>
            <person name="Woyke T."/>
        </authorList>
    </citation>
    <scope>NUCLEOTIDE SEQUENCE</scope>
    <source>
        <strain evidence="1">GVMAG-M-3300023184-89</strain>
    </source>
</reference>
<organism evidence="1">
    <name type="scientific">viral metagenome</name>
    <dbReference type="NCBI Taxonomy" id="1070528"/>
    <lineage>
        <taxon>unclassified sequences</taxon>
        <taxon>metagenomes</taxon>
        <taxon>organismal metagenomes</taxon>
    </lineage>
</organism>